<evidence type="ECO:0000256" key="4">
    <source>
        <dbReference type="ARBA" id="ARBA00022801"/>
    </source>
</evidence>
<evidence type="ECO:0000256" key="3">
    <source>
        <dbReference type="ARBA" id="ARBA00022670"/>
    </source>
</evidence>
<dbReference type="NCBIfam" id="NF033678">
    <property type="entry name" value="C69_fam_dipept"/>
    <property type="match status" value="1"/>
</dbReference>
<evidence type="ECO:0000313" key="7">
    <source>
        <dbReference type="EMBL" id="UQS82529.1"/>
    </source>
</evidence>
<accession>A0ABY4PA75</accession>
<dbReference type="PANTHER" id="PTHR12994">
    <property type="entry name" value="SECERNIN"/>
    <property type="match status" value="1"/>
</dbReference>
<evidence type="ECO:0000256" key="1">
    <source>
        <dbReference type="ARBA" id="ARBA00001670"/>
    </source>
</evidence>
<dbReference type="Pfam" id="PF03577">
    <property type="entry name" value="Peptidase_C69"/>
    <property type="match status" value="1"/>
</dbReference>
<protein>
    <recommendedName>
        <fullName evidence="6">Dipeptidase</fullName>
        <ecNumber evidence="6">3.4.-.-</ecNumber>
    </recommendedName>
</protein>
<dbReference type="InterPro" id="IPR047804">
    <property type="entry name" value="C69_dipept_A-like"/>
</dbReference>
<name>A0ABY4PA75_9LACO</name>
<dbReference type="RefSeq" id="WP_249514807.1">
    <property type="nucleotide sequence ID" value="NZ_CP093366.1"/>
</dbReference>
<dbReference type="EC" id="3.4.-.-" evidence="6"/>
<keyword evidence="8" id="KW-1185">Reference proteome</keyword>
<gene>
    <name evidence="7" type="ORF">MOO45_02445</name>
</gene>
<dbReference type="Gene3D" id="3.60.60.10">
    <property type="entry name" value="Penicillin V Acylase, Chain A"/>
    <property type="match status" value="1"/>
</dbReference>
<dbReference type="Proteomes" id="UP000831495">
    <property type="component" value="Chromosome"/>
</dbReference>
<organism evidence="7 8">
    <name type="scientific">Bombilactobacillus folatiphilus</name>
    <dbReference type="NCBI Taxonomy" id="2923362"/>
    <lineage>
        <taxon>Bacteria</taxon>
        <taxon>Bacillati</taxon>
        <taxon>Bacillota</taxon>
        <taxon>Bacilli</taxon>
        <taxon>Lactobacillales</taxon>
        <taxon>Lactobacillaceae</taxon>
        <taxon>Bombilactobacillus</taxon>
    </lineage>
</organism>
<proteinExistence type="inferred from homology"/>
<keyword evidence="4 6" id="KW-0378">Hydrolase</keyword>
<comment type="similarity">
    <text evidence="2 6">Belongs to the peptidase C69 family.</text>
</comment>
<keyword evidence="3 6" id="KW-0645">Protease</keyword>
<evidence type="ECO:0000256" key="5">
    <source>
        <dbReference type="ARBA" id="ARBA00022997"/>
    </source>
</evidence>
<dbReference type="InterPro" id="IPR005322">
    <property type="entry name" value="Peptidase_C69"/>
</dbReference>
<evidence type="ECO:0000313" key="8">
    <source>
        <dbReference type="Proteomes" id="UP000831495"/>
    </source>
</evidence>
<evidence type="ECO:0000256" key="2">
    <source>
        <dbReference type="ARBA" id="ARBA00007225"/>
    </source>
</evidence>
<dbReference type="PANTHER" id="PTHR12994:SF17">
    <property type="entry name" value="LD30995P"/>
    <property type="match status" value="1"/>
</dbReference>
<evidence type="ECO:0000256" key="6">
    <source>
        <dbReference type="RuleBase" id="RU364089"/>
    </source>
</evidence>
<comment type="catalytic activity">
    <reaction evidence="1">
        <text>an L-aminoacyl-L-amino acid + H2O = 2 an L-alpha-amino acid</text>
        <dbReference type="Rhea" id="RHEA:48940"/>
        <dbReference type="ChEBI" id="CHEBI:15377"/>
        <dbReference type="ChEBI" id="CHEBI:59869"/>
        <dbReference type="ChEBI" id="CHEBI:77460"/>
        <dbReference type="EC" id="3.4.13.19"/>
    </reaction>
</comment>
<reference evidence="7" key="1">
    <citation type="journal article" date="2022" name="Int. J. Syst. Evol. Microbiol.">
        <title>Apilactobacillus apisilvae sp. nov., Nicolia spurrieriana gen. nov. sp. nov., Bombilactobacillus folatiphilus sp. nov. and Bombilactobacillus thymidiniphilus sp. nov., four new lactic acid bacterial isolates from stingless bees Tetragonula carbonaria and Austroplebeia australis.</title>
        <authorList>
            <person name="Oliphant S.A."/>
            <person name="Watson-Haigh N.S."/>
            <person name="Sumby K.M."/>
            <person name="Gardner J."/>
            <person name="Groom S."/>
            <person name="Jiranek V."/>
        </authorList>
    </citation>
    <scope>NUCLEOTIDE SEQUENCE</scope>
    <source>
        <strain evidence="7">SG4_D2</strain>
    </source>
</reference>
<sequence>MDLVQRTSACTSILVGKKASIDGSIIIGRNEDASAALAKHYVVHERREFSKIQHFVSQANHFQMKLPKVRFKYTATPECTAQKGLFEENGFNEYGVAMSATESTYTNATALGADPLVTNGIGEEAMVTCVLPYVQSARAGIERLGSIVEKYGTCESNGVLFADRQEAWYMEIVCGHQWAAQRIPDDSYAVIANQVAIQEIDFADNYNFMFKDDLKEFVVDNQLNPNATGFNFRQIFGTQTDFDEHYNTPRVWYGQWQFSKDESIEPTSEQLPFTHRPAHKLSIDDAKNYLASHFEKTPYDVLNEQAHPYRPISLAKTQESHLLQIRPQLAPAIGCVQWLALGVTAQSVYVPFYLGMTQTPNFYQIGDVHYDQKSAYWLYKLAGVLVDSHYHEFGPLLKECQAKVNAQLNARLRQSDREAQEYSNKTMLANYLTQQSAANAKYAAQQYRQLIAELVTRATAMSPLNYQTDLNL</sequence>
<keyword evidence="5 6" id="KW-0224">Dipeptidase</keyword>
<dbReference type="EMBL" id="CP093366">
    <property type="protein sequence ID" value="UQS82529.1"/>
    <property type="molecule type" value="Genomic_DNA"/>
</dbReference>
<dbReference type="GO" id="GO:0016805">
    <property type="term" value="F:dipeptidase activity"/>
    <property type="evidence" value="ECO:0007669"/>
    <property type="project" value="UniProtKB-KW"/>
</dbReference>